<reference evidence="12 13" key="1">
    <citation type="journal article" date="2017" name="Genome Announc.">
        <title>Genome sequence of the saprophytic ascomycete Epicoccum nigrum ICMP 19927 strain isolated from New Zealand.</title>
        <authorList>
            <person name="Fokin M."/>
            <person name="Fleetwood D."/>
            <person name="Weir B.S."/>
            <person name="Villas-Boas S.G."/>
        </authorList>
    </citation>
    <scope>NUCLEOTIDE SEQUENCE [LARGE SCALE GENOMIC DNA]</scope>
    <source>
        <strain evidence="12 13">ICMP 19927</strain>
    </source>
</reference>
<dbReference type="FunFam" id="1.10.287.70:FF:000182">
    <property type="entry name" value="Outward-rectifier potassium channel TOK1"/>
    <property type="match status" value="1"/>
</dbReference>
<dbReference type="STRING" id="105696.A0A1Y2MB51"/>
<feature type="region of interest" description="Disordered" evidence="9">
    <location>
        <begin position="1"/>
        <end position="28"/>
    </location>
</feature>
<dbReference type="SUPFAM" id="SSF81324">
    <property type="entry name" value="Voltage-gated potassium channels"/>
    <property type="match status" value="2"/>
</dbReference>
<evidence type="ECO:0000256" key="4">
    <source>
        <dbReference type="ARBA" id="ARBA00022989"/>
    </source>
</evidence>
<feature type="domain" description="Potassium channel" evidence="11">
    <location>
        <begin position="239"/>
        <end position="317"/>
    </location>
</feature>
<dbReference type="AlphaFoldDB" id="A0A1Y2MB51"/>
<feature type="transmembrane region" description="Helical" evidence="10">
    <location>
        <begin position="263"/>
        <end position="282"/>
    </location>
</feature>
<keyword evidence="7 8" id="KW-0407">Ion channel</keyword>
<evidence type="ECO:0000256" key="8">
    <source>
        <dbReference type="RuleBase" id="RU003857"/>
    </source>
</evidence>
<feature type="transmembrane region" description="Helical" evidence="10">
    <location>
        <begin position="493"/>
        <end position="511"/>
    </location>
</feature>
<feature type="transmembrane region" description="Helical" evidence="10">
    <location>
        <begin position="294"/>
        <end position="314"/>
    </location>
</feature>
<keyword evidence="3 8" id="KW-0812">Transmembrane</keyword>
<keyword evidence="5 8" id="KW-0406">Ion transport</keyword>
<dbReference type="GO" id="GO:0015271">
    <property type="term" value="F:outward rectifier potassium channel activity"/>
    <property type="evidence" value="ECO:0007669"/>
    <property type="project" value="TreeGrafter"/>
</dbReference>
<feature type="transmembrane region" description="Helical" evidence="10">
    <location>
        <begin position="233"/>
        <end position="251"/>
    </location>
</feature>
<evidence type="ECO:0000256" key="1">
    <source>
        <dbReference type="ARBA" id="ARBA00004141"/>
    </source>
</evidence>
<keyword evidence="2 8" id="KW-0813">Transport</keyword>
<dbReference type="InterPro" id="IPR013099">
    <property type="entry name" value="K_chnl_dom"/>
</dbReference>
<protein>
    <recommendedName>
        <fullName evidence="11">Potassium channel domain-containing protein</fullName>
    </recommendedName>
</protein>
<feature type="transmembrane region" description="Helical" evidence="10">
    <location>
        <begin position="66"/>
        <end position="93"/>
    </location>
</feature>
<keyword evidence="6 10" id="KW-0472">Membrane</keyword>
<dbReference type="Pfam" id="PF07885">
    <property type="entry name" value="Ion_trans_2"/>
    <property type="match status" value="2"/>
</dbReference>
<dbReference type="GO" id="GO:0022841">
    <property type="term" value="F:potassium ion leak channel activity"/>
    <property type="evidence" value="ECO:0007669"/>
    <property type="project" value="TreeGrafter"/>
</dbReference>
<feature type="transmembrane region" description="Helical" evidence="10">
    <location>
        <begin position="462"/>
        <end position="481"/>
    </location>
</feature>
<comment type="subcellular location">
    <subcellularLocation>
        <location evidence="1">Membrane</location>
        <topology evidence="1">Multi-pass membrane protein</topology>
    </subcellularLocation>
</comment>
<accession>A0A1Y2MB51</accession>
<dbReference type="InterPro" id="IPR003280">
    <property type="entry name" value="2pore_dom_K_chnl"/>
</dbReference>
<comment type="similarity">
    <text evidence="8">Belongs to the two pore domain potassium channel (TC 1.A.1.8) family.</text>
</comment>
<feature type="transmembrane region" description="Helical" evidence="10">
    <location>
        <begin position="190"/>
        <end position="213"/>
    </location>
</feature>
<evidence type="ECO:0000313" key="13">
    <source>
        <dbReference type="Proteomes" id="UP000193240"/>
    </source>
</evidence>
<keyword evidence="4 10" id="KW-1133">Transmembrane helix</keyword>
<organism evidence="12 13">
    <name type="scientific">Epicoccum nigrum</name>
    <name type="common">Soil fungus</name>
    <name type="synonym">Epicoccum purpurascens</name>
    <dbReference type="NCBI Taxonomy" id="105696"/>
    <lineage>
        <taxon>Eukaryota</taxon>
        <taxon>Fungi</taxon>
        <taxon>Dikarya</taxon>
        <taxon>Ascomycota</taxon>
        <taxon>Pezizomycotina</taxon>
        <taxon>Dothideomycetes</taxon>
        <taxon>Pleosporomycetidae</taxon>
        <taxon>Pleosporales</taxon>
        <taxon>Pleosporineae</taxon>
        <taxon>Didymellaceae</taxon>
        <taxon>Epicoccum</taxon>
    </lineage>
</organism>
<dbReference type="GO" id="GO:0030322">
    <property type="term" value="P:stabilization of membrane potential"/>
    <property type="evidence" value="ECO:0007669"/>
    <property type="project" value="TreeGrafter"/>
</dbReference>
<evidence type="ECO:0000313" key="12">
    <source>
        <dbReference type="EMBL" id="OSS53333.1"/>
    </source>
</evidence>
<dbReference type="Gene3D" id="1.10.287.70">
    <property type="match status" value="2"/>
</dbReference>
<feature type="transmembrane region" description="Helical" evidence="10">
    <location>
        <begin position="149"/>
        <end position="178"/>
    </location>
</feature>
<dbReference type="EMBL" id="KZ107839">
    <property type="protein sequence ID" value="OSS53333.1"/>
    <property type="molecule type" value="Genomic_DNA"/>
</dbReference>
<evidence type="ECO:0000256" key="10">
    <source>
        <dbReference type="SAM" id="Phobius"/>
    </source>
</evidence>
<dbReference type="InParanoid" id="A0A1Y2MB51"/>
<keyword evidence="13" id="KW-1185">Reference proteome</keyword>
<evidence type="ECO:0000259" key="11">
    <source>
        <dbReference type="Pfam" id="PF07885"/>
    </source>
</evidence>
<dbReference type="PANTHER" id="PTHR11003">
    <property type="entry name" value="POTASSIUM CHANNEL, SUBFAMILY K"/>
    <property type="match status" value="1"/>
</dbReference>
<dbReference type="PRINTS" id="PR01333">
    <property type="entry name" value="2POREKCHANEL"/>
</dbReference>
<evidence type="ECO:0000256" key="7">
    <source>
        <dbReference type="ARBA" id="ARBA00023303"/>
    </source>
</evidence>
<feature type="region of interest" description="Disordered" evidence="9">
    <location>
        <begin position="737"/>
        <end position="759"/>
    </location>
</feature>
<sequence length="759" mass="86852">MSAVLPDNEAGTEKPHTPASREATEPQQLQHLCQQPNVAVRLHKGKQSRRPWKLWKRWTDGSDTSWWFASTGIPLLAATLGPLANVSSIAALVTSWRQSNYINGSFVSDLDGVPYTDPRWCYWLNVVSLICGFLGNVFLLFNFTQKIRYVIALPATIVLWYISSGLLTAITACMEIYAPPDRPFEGYTQGYWYAVAAAVFYFLCSMLLMVNMLGYYLGHYPDHFALSDSQRTLILQTMFFFIWIAGGAATYSRIQTAAGDRQWTFPNAMYFCYVTILTVGFGDLVATTDLGRGLLFPYSVGGIVTLALIVSSLYRAAQELGEDNIVQKDLRRRREQVLQVTVTNYDDYQDRQSHFKKRSTFGKLRISAPLEPRPFRNAVHETAPGDQVRSRTFSIPQRLDHRRPRLMLLKEEKDRFDAMRRIQADSKKFKRWMALFWSVTTFLILWCVGAVVFWQTEKNVQGMTYFQALYFCYISLLTIGYGDLSPKTNPGRCFFVIWSLISVPTMTILVSDLGDTVVAKFKQWSNVVADFTVLPKQGIWQRWKDHSPWLQQRIEDHRARKRVKVGFDTANLDANRETNADEEVEVAVDEIQMLAPNISSLAEEAETDLTQAPTPASLSRKIAMSIKKVSFDLRLENSKRYSYEEWVEFTRLIRYTTPKRLNNLLGTTLTNVTENEEGLVNWDWLGEHSPMVAGITESEWLLERLVESLIRLERRKEMAWDHSNLAVVGRMEVPLPMPTSEVCSDNAPNTSSDKQRLCQ</sequence>
<feature type="compositionally biased region" description="Polar residues" evidence="9">
    <location>
        <begin position="741"/>
        <end position="752"/>
    </location>
</feature>
<feature type="domain" description="Potassium channel" evidence="11">
    <location>
        <begin position="442"/>
        <end position="517"/>
    </location>
</feature>
<evidence type="ECO:0000256" key="5">
    <source>
        <dbReference type="ARBA" id="ARBA00023065"/>
    </source>
</evidence>
<evidence type="ECO:0000256" key="9">
    <source>
        <dbReference type="SAM" id="MobiDB-lite"/>
    </source>
</evidence>
<dbReference type="PANTHER" id="PTHR11003:SF342">
    <property type="entry name" value="OUTWARD-RECTIFIER POTASSIUM CHANNEL TOK1"/>
    <property type="match status" value="1"/>
</dbReference>
<dbReference type="GO" id="GO:0005886">
    <property type="term" value="C:plasma membrane"/>
    <property type="evidence" value="ECO:0007669"/>
    <property type="project" value="TreeGrafter"/>
</dbReference>
<evidence type="ECO:0000256" key="3">
    <source>
        <dbReference type="ARBA" id="ARBA00022692"/>
    </source>
</evidence>
<gene>
    <name evidence="12" type="ORF">B5807_02883</name>
</gene>
<dbReference type="OMA" id="DWWFAST"/>
<dbReference type="Proteomes" id="UP000193240">
    <property type="component" value="Unassembled WGS sequence"/>
</dbReference>
<dbReference type="FunCoup" id="A0A1Y2MB51">
    <property type="interactions" value="12"/>
</dbReference>
<name>A0A1Y2MB51_EPING</name>
<feature type="transmembrane region" description="Helical" evidence="10">
    <location>
        <begin position="434"/>
        <end position="456"/>
    </location>
</feature>
<evidence type="ECO:0000256" key="2">
    <source>
        <dbReference type="ARBA" id="ARBA00022448"/>
    </source>
</evidence>
<feature type="transmembrane region" description="Helical" evidence="10">
    <location>
        <begin position="122"/>
        <end position="143"/>
    </location>
</feature>
<evidence type="ECO:0000256" key="6">
    <source>
        <dbReference type="ARBA" id="ARBA00023136"/>
    </source>
</evidence>
<proteinExistence type="inferred from homology"/>